<dbReference type="SUPFAM" id="SSF109604">
    <property type="entry name" value="HD-domain/PDEase-like"/>
    <property type="match status" value="1"/>
</dbReference>
<dbReference type="PANTHER" id="PTHR11347">
    <property type="entry name" value="CYCLIC NUCLEOTIDE PHOSPHODIESTERASE"/>
    <property type="match status" value="1"/>
</dbReference>
<keyword evidence="1" id="KW-0479">Metal-binding</keyword>
<dbReference type="OMA" id="HYTSREM"/>
<keyword evidence="6" id="KW-1185">Reference proteome</keyword>
<evidence type="ECO:0000256" key="1">
    <source>
        <dbReference type="ARBA" id="ARBA00022723"/>
    </source>
</evidence>
<reference evidence="5 6" key="1">
    <citation type="journal article" date="2012" name="Science">
        <title>The Paleozoic origin of enzymatic lignin decomposition reconstructed from 31 fungal genomes.</title>
        <authorList>
            <person name="Floudas D."/>
            <person name="Binder M."/>
            <person name="Riley R."/>
            <person name="Barry K."/>
            <person name="Blanchette R.A."/>
            <person name="Henrissat B."/>
            <person name="Martinez A.T."/>
            <person name="Otillar R."/>
            <person name="Spatafora J.W."/>
            <person name="Yadav J.S."/>
            <person name="Aerts A."/>
            <person name="Benoit I."/>
            <person name="Boyd A."/>
            <person name="Carlson A."/>
            <person name="Copeland A."/>
            <person name="Coutinho P.M."/>
            <person name="de Vries R.P."/>
            <person name="Ferreira P."/>
            <person name="Findley K."/>
            <person name="Foster B."/>
            <person name="Gaskell J."/>
            <person name="Glotzer D."/>
            <person name="Gorecki P."/>
            <person name="Heitman J."/>
            <person name="Hesse C."/>
            <person name="Hori C."/>
            <person name="Igarashi K."/>
            <person name="Jurgens J.A."/>
            <person name="Kallen N."/>
            <person name="Kersten P."/>
            <person name="Kohler A."/>
            <person name="Kuees U."/>
            <person name="Kumar T.K.A."/>
            <person name="Kuo A."/>
            <person name="LaButti K."/>
            <person name="Larrondo L.F."/>
            <person name="Lindquist E."/>
            <person name="Ling A."/>
            <person name="Lombard V."/>
            <person name="Lucas S."/>
            <person name="Lundell T."/>
            <person name="Martin R."/>
            <person name="McLaughlin D.J."/>
            <person name="Morgenstern I."/>
            <person name="Morin E."/>
            <person name="Murat C."/>
            <person name="Nagy L.G."/>
            <person name="Nolan M."/>
            <person name="Ohm R.A."/>
            <person name="Patyshakuliyeva A."/>
            <person name="Rokas A."/>
            <person name="Ruiz-Duenas F.J."/>
            <person name="Sabat G."/>
            <person name="Salamov A."/>
            <person name="Samejima M."/>
            <person name="Schmutz J."/>
            <person name="Slot J.C."/>
            <person name="St John F."/>
            <person name="Stenlid J."/>
            <person name="Sun H."/>
            <person name="Sun S."/>
            <person name="Syed K."/>
            <person name="Tsang A."/>
            <person name="Wiebenga A."/>
            <person name="Young D."/>
            <person name="Pisabarro A."/>
            <person name="Eastwood D.C."/>
            <person name="Martin F."/>
            <person name="Cullen D."/>
            <person name="Grigoriev I.V."/>
            <person name="Hibbett D.S."/>
        </authorList>
    </citation>
    <scope>NUCLEOTIDE SEQUENCE [LARGE SCALE GENOMIC DNA]</scope>
    <source>
        <strain evidence="5 6">DJM-731 SS1</strain>
    </source>
</reference>
<dbReference type="Proteomes" id="UP000030653">
    <property type="component" value="Unassembled WGS sequence"/>
</dbReference>
<feature type="region of interest" description="Disordered" evidence="3">
    <location>
        <begin position="440"/>
        <end position="463"/>
    </location>
</feature>
<sequence length="463" mass="52383">MEVYKWALGAQVQTFPMVSRKLSHMAAAPVDGWSYGGWGQPIANGEYEFRTLLPAVFARTEYPFIRSISLPPEPDLETRSRLIDLMCQWSFTSLNLSPIEVYHCSCLIFESVLTLPELKKLNIVDDIRRFLHTLRFLYPTNPYHNFAHAVDVLQAVYAFLEPEVVPPLAMMKRVDPTPLSPHPLPTLPFGSPWKPVPLLLGDSYFRLRPLEILAFLLATVGHDVGHPGLTAQCLANACAPIATLVYQSPLESLHYTLLAQTLRTHGLGMVLSDRDTEELMRNVIMATDMQLHAHHMRRFATELSPSKLASNSREGYLQRVLLCQAVLHAADISNPVRVFPSGVQWSCALISEWSNQARFESSHNLPATQGAWPSDMRTLEYQLKQAKGQVQFLDFATLPLFRVLEGILPKMRAFVQIGLDNREVWENRVERLSSLHHDPRDRVPRSLVPGERFPYPDGDSDSD</sequence>
<dbReference type="HOGENOM" id="CLU_013818_1_0_1"/>
<dbReference type="RefSeq" id="XP_040629343.1">
    <property type="nucleotide sequence ID" value="XM_040770144.1"/>
</dbReference>
<dbReference type="GeneID" id="63685206"/>
<name>M5G134_DACPD</name>
<evidence type="ECO:0000256" key="2">
    <source>
        <dbReference type="ARBA" id="ARBA00022801"/>
    </source>
</evidence>
<keyword evidence="2" id="KW-0378">Hydrolase</keyword>
<gene>
    <name evidence="5" type="ORF">DACRYDRAFT_116132</name>
</gene>
<evidence type="ECO:0000259" key="4">
    <source>
        <dbReference type="PROSITE" id="PS51845"/>
    </source>
</evidence>
<dbReference type="GO" id="GO:0004114">
    <property type="term" value="F:3',5'-cyclic-nucleotide phosphodiesterase activity"/>
    <property type="evidence" value="ECO:0007669"/>
    <property type="project" value="InterPro"/>
</dbReference>
<dbReference type="PROSITE" id="PS51845">
    <property type="entry name" value="PDEASE_I_2"/>
    <property type="match status" value="1"/>
</dbReference>
<dbReference type="GO" id="GO:0046872">
    <property type="term" value="F:metal ion binding"/>
    <property type="evidence" value="ECO:0007669"/>
    <property type="project" value="UniProtKB-KW"/>
</dbReference>
<dbReference type="InterPro" id="IPR036971">
    <property type="entry name" value="PDEase_catalytic_dom_sf"/>
</dbReference>
<feature type="domain" description="PDEase" evidence="4">
    <location>
        <begin position="66"/>
        <end position="432"/>
    </location>
</feature>
<dbReference type="EMBL" id="JH795862">
    <property type="protein sequence ID" value="EJU02449.1"/>
    <property type="molecule type" value="Genomic_DNA"/>
</dbReference>
<proteinExistence type="predicted"/>
<dbReference type="GO" id="GO:0007165">
    <property type="term" value="P:signal transduction"/>
    <property type="evidence" value="ECO:0007669"/>
    <property type="project" value="InterPro"/>
</dbReference>
<dbReference type="Pfam" id="PF00233">
    <property type="entry name" value="PDEase_I"/>
    <property type="match status" value="1"/>
</dbReference>
<dbReference type="STRING" id="1858805.M5G134"/>
<evidence type="ECO:0000313" key="5">
    <source>
        <dbReference type="EMBL" id="EJU02449.1"/>
    </source>
</evidence>
<dbReference type="AlphaFoldDB" id="M5G134"/>
<dbReference type="InterPro" id="IPR002073">
    <property type="entry name" value="PDEase_catalytic_dom"/>
</dbReference>
<evidence type="ECO:0000256" key="3">
    <source>
        <dbReference type="SAM" id="MobiDB-lite"/>
    </source>
</evidence>
<evidence type="ECO:0000313" key="6">
    <source>
        <dbReference type="Proteomes" id="UP000030653"/>
    </source>
</evidence>
<protein>
    <submittedName>
        <fullName evidence="5">HD-domain/PDEase-like protein</fullName>
    </submittedName>
</protein>
<accession>M5G134</accession>
<dbReference type="OrthoDB" id="546632at2759"/>
<dbReference type="Gene3D" id="1.10.1300.10">
    <property type="entry name" value="3'5'-cyclic nucleotide phosphodiesterase, catalytic domain"/>
    <property type="match status" value="1"/>
</dbReference>
<organism evidence="5 6">
    <name type="scientific">Dacryopinax primogenitus (strain DJM 731)</name>
    <name type="common">Brown rot fungus</name>
    <dbReference type="NCBI Taxonomy" id="1858805"/>
    <lineage>
        <taxon>Eukaryota</taxon>
        <taxon>Fungi</taxon>
        <taxon>Dikarya</taxon>
        <taxon>Basidiomycota</taxon>
        <taxon>Agaricomycotina</taxon>
        <taxon>Dacrymycetes</taxon>
        <taxon>Dacrymycetales</taxon>
        <taxon>Dacrymycetaceae</taxon>
        <taxon>Dacryopinax</taxon>
    </lineage>
</organism>